<dbReference type="InterPro" id="IPR027417">
    <property type="entry name" value="P-loop_NTPase"/>
</dbReference>
<evidence type="ECO:0000313" key="6">
    <source>
        <dbReference type="Proteomes" id="UP000186455"/>
    </source>
</evidence>
<dbReference type="Proteomes" id="UP000186455">
    <property type="component" value="Unassembled WGS sequence"/>
</dbReference>
<dbReference type="EMBL" id="LFBV01000010">
    <property type="protein sequence ID" value="OKH90914.1"/>
    <property type="molecule type" value="Genomic_DNA"/>
</dbReference>
<protein>
    <recommendedName>
        <fullName evidence="4">Orc1-like AAA ATPase domain-containing protein</fullName>
    </recommendedName>
</protein>
<accession>A0A1Q4UZD8</accession>
<keyword evidence="1" id="KW-0547">Nucleotide-binding</keyword>
<dbReference type="AlphaFoldDB" id="A0A1Q4UZD8"/>
<organism evidence="5 6">
    <name type="scientific">Streptomyces uncialis</name>
    <dbReference type="NCBI Taxonomy" id="1048205"/>
    <lineage>
        <taxon>Bacteria</taxon>
        <taxon>Bacillati</taxon>
        <taxon>Actinomycetota</taxon>
        <taxon>Actinomycetes</taxon>
        <taxon>Kitasatosporales</taxon>
        <taxon>Streptomycetaceae</taxon>
        <taxon>Streptomyces</taxon>
    </lineage>
</organism>
<dbReference type="PANTHER" id="PTHR16305:SF28">
    <property type="entry name" value="GUANYLATE CYCLASE DOMAIN-CONTAINING PROTEIN"/>
    <property type="match status" value="1"/>
</dbReference>
<dbReference type="RefSeq" id="WP_073793581.1">
    <property type="nucleotide sequence ID" value="NZ_LFBV01000010.1"/>
</dbReference>
<keyword evidence="2" id="KW-0067">ATP-binding</keyword>
<evidence type="ECO:0000256" key="2">
    <source>
        <dbReference type="ARBA" id="ARBA00022840"/>
    </source>
</evidence>
<evidence type="ECO:0000259" key="4">
    <source>
        <dbReference type="Pfam" id="PF13191"/>
    </source>
</evidence>
<name>A0A1Q4UZD8_9ACTN</name>
<dbReference type="Pfam" id="PF13191">
    <property type="entry name" value="AAA_16"/>
    <property type="match status" value="1"/>
</dbReference>
<gene>
    <name evidence="5" type="ORF">AB852_30770</name>
</gene>
<feature type="domain" description="Orc1-like AAA ATPase" evidence="4">
    <location>
        <begin position="104"/>
        <end position="233"/>
    </location>
</feature>
<dbReference type="GO" id="GO:0005737">
    <property type="term" value="C:cytoplasm"/>
    <property type="evidence" value="ECO:0007669"/>
    <property type="project" value="TreeGrafter"/>
</dbReference>
<dbReference type="InterPro" id="IPR041664">
    <property type="entry name" value="AAA_16"/>
</dbReference>
<proteinExistence type="predicted"/>
<comment type="caution">
    <text evidence="5">The sequence shown here is derived from an EMBL/GenBank/DDBJ whole genome shotgun (WGS) entry which is preliminary data.</text>
</comment>
<evidence type="ECO:0000256" key="3">
    <source>
        <dbReference type="SAM" id="MobiDB-lite"/>
    </source>
</evidence>
<dbReference type="STRING" id="1048205.AB852_30770"/>
<feature type="region of interest" description="Disordered" evidence="3">
    <location>
        <begin position="68"/>
        <end position="103"/>
    </location>
</feature>
<reference evidence="5 6" key="1">
    <citation type="submission" date="2015-06" db="EMBL/GenBank/DDBJ databases">
        <title>Cloning and characterization of the uncialamcin biosynthetic gene cluster.</title>
        <authorList>
            <person name="Yan X."/>
            <person name="Huang T."/>
            <person name="Ge H."/>
            <person name="Shen B."/>
        </authorList>
    </citation>
    <scope>NUCLEOTIDE SEQUENCE [LARGE SCALE GENOMIC DNA]</scope>
    <source>
        <strain evidence="5 6">DCA2648</strain>
    </source>
</reference>
<evidence type="ECO:0000313" key="5">
    <source>
        <dbReference type="EMBL" id="OKH90914.1"/>
    </source>
</evidence>
<dbReference type="GO" id="GO:0005524">
    <property type="term" value="F:ATP binding"/>
    <property type="evidence" value="ECO:0007669"/>
    <property type="project" value="UniProtKB-KW"/>
</dbReference>
<feature type="compositionally biased region" description="Low complexity" evidence="3">
    <location>
        <begin position="87"/>
        <end position="103"/>
    </location>
</feature>
<dbReference type="Gene3D" id="3.40.50.300">
    <property type="entry name" value="P-loop containing nucleotide triphosphate hydrolases"/>
    <property type="match status" value="1"/>
</dbReference>
<dbReference type="SUPFAM" id="SSF52540">
    <property type="entry name" value="P-loop containing nucleoside triphosphate hydrolases"/>
    <property type="match status" value="1"/>
</dbReference>
<evidence type="ECO:0000256" key="1">
    <source>
        <dbReference type="ARBA" id="ARBA00022741"/>
    </source>
</evidence>
<dbReference type="GO" id="GO:0004016">
    <property type="term" value="F:adenylate cyclase activity"/>
    <property type="evidence" value="ECO:0007669"/>
    <property type="project" value="TreeGrafter"/>
</dbReference>
<sequence length="426" mass="44040">MDTNTDAVTVTNAPTDTDTGAGAGSCAGTVTYRDAGALTDGDMSAYEDVGEYGAPGGYGDGSTYGVGRAAGHPPPGATTPGERDAPGARPIPGTGTGRPGARLPFAGRAAQLGALERALRRPSCRAAVITGAPGVGKSRLAEEFLTRARHRGGHRVLRVQATDAARAMPLSALAPLLPYDSEVDGPAGFFAEVRRRAAAHRATAGPTVLVVDDIHLLDPTSLALLSLLLADATLFLAATLPDGAPWPDALRALWRDDALRHLPLPALTARESAALLAAAVGGPVAAPTARALWEASRGNPLLLRELLRATLAENGLGEVRGVWCLNRPLPETLPATVADGLSGQGLDALAPDRRALLELLAVCGPIGLRDGLAHSGPEVLAELEDRRLIVSHVDGRREQLTLAHPLHARVLRAGVSRLKARALLLG</sequence>
<dbReference type="PANTHER" id="PTHR16305">
    <property type="entry name" value="TESTICULAR SOLUBLE ADENYLYL CYCLASE"/>
    <property type="match status" value="1"/>
</dbReference>
<keyword evidence="6" id="KW-1185">Reference proteome</keyword>